<dbReference type="Gene3D" id="1.10.10.10">
    <property type="entry name" value="Winged helix-like DNA-binding domain superfamily/Winged helix DNA-binding domain"/>
    <property type="match status" value="1"/>
</dbReference>
<name>A0A1B1BJY5_9MICO</name>
<dbReference type="PROSITE" id="PS50949">
    <property type="entry name" value="HTH_GNTR"/>
    <property type="match status" value="1"/>
</dbReference>
<dbReference type="InterPro" id="IPR008920">
    <property type="entry name" value="TF_FadR/GntR_C"/>
</dbReference>
<evidence type="ECO:0000256" key="1">
    <source>
        <dbReference type="ARBA" id="ARBA00023015"/>
    </source>
</evidence>
<proteinExistence type="predicted"/>
<keyword evidence="2" id="KW-0238">DNA-binding</keyword>
<dbReference type="SUPFAM" id="SSF46785">
    <property type="entry name" value="Winged helix' DNA-binding domain"/>
    <property type="match status" value="1"/>
</dbReference>
<dbReference type="InterPro" id="IPR036388">
    <property type="entry name" value="WH-like_DNA-bd_sf"/>
</dbReference>
<organism evidence="5 6">
    <name type="scientific">Cryobacterium arcticum</name>
    <dbReference type="NCBI Taxonomy" id="670052"/>
    <lineage>
        <taxon>Bacteria</taxon>
        <taxon>Bacillati</taxon>
        <taxon>Actinomycetota</taxon>
        <taxon>Actinomycetes</taxon>
        <taxon>Micrococcales</taxon>
        <taxon>Microbacteriaceae</taxon>
        <taxon>Cryobacterium</taxon>
    </lineage>
</organism>
<dbReference type="InterPro" id="IPR036390">
    <property type="entry name" value="WH_DNA-bd_sf"/>
</dbReference>
<dbReference type="InterPro" id="IPR000524">
    <property type="entry name" value="Tscrpt_reg_HTH_GntR"/>
</dbReference>
<evidence type="ECO:0000313" key="5">
    <source>
        <dbReference type="EMBL" id="ANP72927.1"/>
    </source>
</evidence>
<sequence>MLDNRGCTRTECVPRHAERELTEDDWGYLIYCMPVPVPDSSHRPASLRDYAYESLRTAIVDGTLAPGEKLRDAELESWLGVSRTPIREAIARLETAGLVRTERARQTIVAPLDERAALNAQAIAASLHELAAREAVAQLTAADLAQMTAANERFRLALAANDVAAAIAADDDFHAVAVRASANELLPALLEQVTPTLRRLERARFSSLAGRASVADHERIIRLCADGLAVEAGTAVRENWLTLGRMLATAHLADPAD</sequence>
<dbReference type="EMBL" id="CP016282">
    <property type="protein sequence ID" value="ANP72927.1"/>
    <property type="molecule type" value="Genomic_DNA"/>
</dbReference>
<keyword evidence="1" id="KW-0805">Transcription regulation</keyword>
<dbReference type="PATRIC" id="fig|670052.7.peg.2034"/>
<dbReference type="InterPro" id="IPR011711">
    <property type="entry name" value="GntR_C"/>
</dbReference>
<reference evidence="5 6" key="1">
    <citation type="submission" date="2016-06" db="EMBL/GenBank/DDBJ databases">
        <title>Genome sequencing of Cryobacterium arcticum PAMC 27867.</title>
        <authorList>
            <person name="Lee J."/>
            <person name="Kim O.-S."/>
        </authorList>
    </citation>
    <scope>NUCLEOTIDE SEQUENCE [LARGE SCALE GENOMIC DNA]</scope>
    <source>
        <strain evidence="5 6">PAMC 27867</strain>
    </source>
</reference>
<keyword evidence="6" id="KW-1185">Reference proteome</keyword>
<feature type="domain" description="HTH gntR-type" evidence="4">
    <location>
        <begin position="45"/>
        <end position="112"/>
    </location>
</feature>
<dbReference type="SMART" id="SM00345">
    <property type="entry name" value="HTH_GNTR"/>
    <property type="match status" value="1"/>
</dbReference>
<dbReference type="SUPFAM" id="SSF48008">
    <property type="entry name" value="GntR ligand-binding domain-like"/>
    <property type="match status" value="1"/>
</dbReference>
<accession>A0A1B1BJY5</accession>
<evidence type="ECO:0000256" key="2">
    <source>
        <dbReference type="ARBA" id="ARBA00023125"/>
    </source>
</evidence>
<evidence type="ECO:0000256" key="3">
    <source>
        <dbReference type="ARBA" id="ARBA00023163"/>
    </source>
</evidence>
<dbReference type="SMART" id="SM00895">
    <property type="entry name" value="FCD"/>
    <property type="match status" value="1"/>
</dbReference>
<gene>
    <name evidence="5" type="ORF">PA27867_1974</name>
</gene>
<dbReference type="Pfam" id="PF07729">
    <property type="entry name" value="FCD"/>
    <property type="match status" value="1"/>
</dbReference>
<evidence type="ECO:0000313" key="6">
    <source>
        <dbReference type="Proteomes" id="UP000092582"/>
    </source>
</evidence>
<dbReference type="CDD" id="cd07377">
    <property type="entry name" value="WHTH_GntR"/>
    <property type="match status" value="1"/>
</dbReference>
<dbReference type="KEGG" id="cart:PA27867_1974"/>
<dbReference type="Pfam" id="PF00392">
    <property type="entry name" value="GntR"/>
    <property type="match status" value="1"/>
</dbReference>
<keyword evidence="3" id="KW-0804">Transcription</keyword>
<dbReference type="PANTHER" id="PTHR43537:SF24">
    <property type="entry name" value="GLUCONATE OPERON TRANSCRIPTIONAL REPRESSOR"/>
    <property type="match status" value="1"/>
</dbReference>
<dbReference type="PANTHER" id="PTHR43537">
    <property type="entry name" value="TRANSCRIPTIONAL REGULATOR, GNTR FAMILY"/>
    <property type="match status" value="1"/>
</dbReference>
<dbReference type="GO" id="GO:0003700">
    <property type="term" value="F:DNA-binding transcription factor activity"/>
    <property type="evidence" value="ECO:0007669"/>
    <property type="project" value="InterPro"/>
</dbReference>
<dbReference type="AlphaFoldDB" id="A0A1B1BJY5"/>
<dbReference type="Proteomes" id="UP000092582">
    <property type="component" value="Chromosome 1"/>
</dbReference>
<dbReference type="STRING" id="670052.PA27867_1974"/>
<protein>
    <submittedName>
        <fullName evidence="5">GntR family transcriptional regulator</fullName>
    </submittedName>
</protein>
<dbReference type="GO" id="GO:0003677">
    <property type="term" value="F:DNA binding"/>
    <property type="evidence" value="ECO:0007669"/>
    <property type="project" value="UniProtKB-KW"/>
</dbReference>
<evidence type="ECO:0000259" key="4">
    <source>
        <dbReference type="PROSITE" id="PS50949"/>
    </source>
</evidence>
<dbReference type="Gene3D" id="1.20.120.530">
    <property type="entry name" value="GntR ligand-binding domain-like"/>
    <property type="match status" value="1"/>
</dbReference>